<comment type="caution">
    <text evidence="2">The sequence shown here is derived from an EMBL/GenBank/DDBJ whole genome shotgun (WGS) entry which is preliminary data.</text>
</comment>
<keyword evidence="1" id="KW-0472">Membrane</keyword>
<gene>
    <name evidence="2" type="ORF">CLV51_10662</name>
</gene>
<sequence>MEQFGGPFLIIDTYAGMGCACLLTALWVILTCDDYYKDKEGNKVKVDIRNEFFFIKMKYWSYIFVVLGLVLIGNIVFHYFPLA</sequence>
<name>A0A2P8HDA0_CHINA</name>
<dbReference type="OrthoDB" id="1449803at2"/>
<organism evidence="2 3">
    <name type="scientific">Chitinophaga niastensis</name>
    <dbReference type="NCBI Taxonomy" id="536980"/>
    <lineage>
        <taxon>Bacteria</taxon>
        <taxon>Pseudomonadati</taxon>
        <taxon>Bacteroidota</taxon>
        <taxon>Chitinophagia</taxon>
        <taxon>Chitinophagales</taxon>
        <taxon>Chitinophagaceae</taxon>
        <taxon>Chitinophaga</taxon>
    </lineage>
</organism>
<feature type="transmembrane region" description="Helical" evidence="1">
    <location>
        <begin position="6"/>
        <end position="30"/>
    </location>
</feature>
<reference evidence="2 3" key="1">
    <citation type="submission" date="2018-03" db="EMBL/GenBank/DDBJ databases">
        <title>Genomic Encyclopedia of Archaeal and Bacterial Type Strains, Phase II (KMG-II): from individual species to whole genera.</title>
        <authorList>
            <person name="Goeker M."/>
        </authorList>
    </citation>
    <scope>NUCLEOTIDE SEQUENCE [LARGE SCALE GENOMIC DNA]</scope>
    <source>
        <strain evidence="2 3">DSM 24859</strain>
    </source>
</reference>
<accession>A0A2P8HDA0</accession>
<protein>
    <submittedName>
        <fullName evidence="2">Uncharacterized protein</fullName>
    </submittedName>
</protein>
<keyword evidence="3" id="KW-1185">Reference proteome</keyword>
<keyword evidence="1" id="KW-1133">Transmembrane helix</keyword>
<evidence type="ECO:0000313" key="3">
    <source>
        <dbReference type="Proteomes" id="UP000240971"/>
    </source>
</evidence>
<evidence type="ECO:0000313" key="2">
    <source>
        <dbReference type="EMBL" id="PSL44197.1"/>
    </source>
</evidence>
<feature type="transmembrane region" description="Helical" evidence="1">
    <location>
        <begin position="59"/>
        <end position="80"/>
    </location>
</feature>
<dbReference type="RefSeq" id="WP_146151361.1">
    <property type="nucleotide sequence ID" value="NZ_PYAW01000006.1"/>
</dbReference>
<dbReference type="Proteomes" id="UP000240971">
    <property type="component" value="Unassembled WGS sequence"/>
</dbReference>
<keyword evidence="1" id="KW-0812">Transmembrane</keyword>
<dbReference type="EMBL" id="PYAW01000006">
    <property type="protein sequence ID" value="PSL44197.1"/>
    <property type="molecule type" value="Genomic_DNA"/>
</dbReference>
<evidence type="ECO:0000256" key="1">
    <source>
        <dbReference type="SAM" id="Phobius"/>
    </source>
</evidence>
<dbReference type="AlphaFoldDB" id="A0A2P8HDA0"/>
<proteinExistence type="predicted"/>